<protein>
    <recommendedName>
        <fullName evidence="6">O-antigen ligase-related domain-containing protein</fullName>
    </recommendedName>
</protein>
<dbReference type="PANTHER" id="PTHR37422">
    <property type="entry name" value="TEICHURONIC ACID BIOSYNTHESIS PROTEIN TUAE"/>
    <property type="match status" value="1"/>
</dbReference>
<evidence type="ECO:0000256" key="2">
    <source>
        <dbReference type="ARBA" id="ARBA00022692"/>
    </source>
</evidence>
<reference evidence="7 8" key="1">
    <citation type="submission" date="2016-10" db="EMBL/GenBank/DDBJ databases">
        <title>Comparative genome analysis of multiple Pseudomonas spp. focuses on biocontrol and plant growth promoting traits.</title>
        <authorList>
            <person name="Tao X.-Y."/>
            <person name="Taylor C.G."/>
        </authorList>
    </citation>
    <scope>NUCLEOTIDE SEQUENCE [LARGE SCALE GENOMIC DNA]</scope>
    <source>
        <strain evidence="7 8">94G2</strain>
    </source>
</reference>
<dbReference type="AlphaFoldDB" id="A0A423J4W6"/>
<feature type="transmembrane region" description="Helical" evidence="5">
    <location>
        <begin position="67"/>
        <end position="85"/>
    </location>
</feature>
<organism evidence="7 8">
    <name type="scientific">Pseudomonas frederiksbergensis</name>
    <dbReference type="NCBI Taxonomy" id="104087"/>
    <lineage>
        <taxon>Bacteria</taxon>
        <taxon>Pseudomonadati</taxon>
        <taxon>Pseudomonadota</taxon>
        <taxon>Gammaproteobacteria</taxon>
        <taxon>Pseudomonadales</taxon>
        <taxon>Pseudomonadaceae</taxon>
        <taxon>Pseudomonas</taxon>
    </lineage>
</organism>
<evidence type="ECO:0000256" key="4">
    <source>
        <dbReference type="ARBA" id="ARBA00023136"/>
    </source>
</evidence>
<feature type="domain" description="O-antigen ligase-related" evidence="6">
    <location>
        <begin position="203"/>
        <end position="328"/>
    </location>
</feature>
<feature type="transmembrane region" description="Helical" evidence="5">
    <location>
        <begin position="241"/>
        <end position="261"/>
    </location>
</feature>
<feature type="transmembrane region" description="Helical" evidence="5">
    <location>
        <begin position="119"/>
        <end position="142"/>
    </location>
</feature>
<feature type="transmembrane region" description="Helical" evidence="5">
    <location>
        <begin position="348"/>
        <end position="366"/>
    </location>
</feature>
<dbReference type="EMBL" id="MOBL01000014">
    <property type="protein sequence ID" value="RON32745.1"/>
    <property type="molecule type" value="Genomic_DNA"/>
</dbReference>
<dbReference type="InterPro" id="IPR007016">
    <property type="entry name" value="O-antigen_ligase-rel_domated"/>
</dbReference>
<dbReference type="RefSeq" id="WP_185022161.1">
    <property type="nucleotide sequence ID" value="NZ_MOBL01000014.1"/>
</dbReference>
<evidence type="ECO:0000256" key="5">
    <source>
        <dbReference type="SAM" id="Phobius"/>
    </source>
</evidence>
<sequence length="405" mass="45541">MTYQGNFFLRFSLAILTVGFIAHIAGMLFIIDGSRHTTISNATLFIPALILCIFDKPLRESLISKKYLLTGLMLIFTIAVALTNSGSENSVFVQFKIALYVILYLATINLLVREGRLEVCLNILFVTAGITAIASIVVQSIMQDKSIFVSENRLYSLGYGKYANFQNPIIAALYYGFFGVYGFSQLLTKRYSQNTILLFSACILGLSLFVYCTFARGVWLGYGLAICTTAILHHNERSKKWLLAAAALIVVISISLLPILINQYSRGLSLRDLIWEGWLERIEKFWLTGAGAARRFEICLSGDQCYSQAHNLFLQFFYEFGIVGLVLMLSMLVVVFRQSMNQRAWMMPLGSIGLPLLIFGIVTALFDYHTVLSRPGVYWMIFWLPIGIVLSTQLIMDSQDKKDIA</sequence>
<evidence type="ECO:0000313" key="7">
    <source>
        <dbReference type="EMBL" id="RON32745.1"/>
    </source>
</evidence>
<evidence type="ECO:0000259" key="6">
    <source>
        <dbReference type="Pfam" id="PF04932"/>
    </source>
</evidence>
<feature type="transmembrane region" description="Helical" evidence="5">
    <location>
        <begin position="217"/>
        <end position="234"/>
    </location>
</feature>
<dbReference type="Proteomes" id="UP000283260">
    <property type="component" value="Unassembled WGS sequence"/>
</dbReference>
<feature type="transmembrane region" description="Helical" evidence="5">
    <location>
        <begin position="91"/>
        <end position="112"/>
    </location>
</feature>
<feature type="transmembrane region" description="Helical" evidence="5">
    <location>
        <begin position="162"/>
        <end position="183"/>
    </location>
</feature>
<feature type="transmembrane region" description="Helical" evidence="5">
    <location>
        <begin position="37"/>
        <end position="55"/>
    </location>
</feature>
<proteinExistence type="predicted"/>
<evidence type="ECO:0000256" key="3">
    <source>
        <dbReference type="ARBA" id="ARBA00022989"/>
    </source>
</evidence>
<feature type="transmembrane region" description="Helical" evidence="5">
    <location>
        <begin position="316"/>
        <end position="336"/>
    </location>
</feature>
<accession>A0A423J4W6</accession>
<comment type="subcellular location">
    <subcellularLocation>
        <location evidence="1">Membrane</location>
        <topology evidence="1">Multi-pass membrane protein</topology>
    </subcellularLocation>
</comment>
<feature type="transmembrane region" description="Helical" evidence="5">
    <location>
        <begin position="7"/>
        <end position="31"/>
    </location>
</feature>
<feature type="transmembrane region" description="Helical" evidence="5">
    <location>
        <begin position="378"/>
        <end position="396"/>
    </location>
</feature>
<dbReference type="GO" id="GO:0016020">
    <property type="term" value="C:membrane"/>
    <property type="evidence" value="ECO:0007669"/>
    <property type="project" value="UniProtKB-SubCell"/>
</dbReference>
<dbReference type="Pfam" id="PF04932">
    <property type="entry name" value="Wzy_C"/>
    <property type="match status" value="1"/>
</dbReference>
<name>A0A423J4W6_9PSED</name>
<evidence type="ECO:0000313" key="8">
    <source>
        <dbReference type="Proteomes" id="UP000283260"/>
    </source>
</evidence>
<evidence type="ECO:0000256" key="1">
    <source>
        <dbReference type="ARBA" id="ARBA00004141"/>
    </source>
</evidence>
<comment type="caution">
    <text evidence="7">The sequence shown here is derived from an EMBL/GenBank/DDBJ whole genome shotgun (WGS) entry which is preliminary data.</text>
</comment>
<feature type="transmembrane region" description="Helical" evidence="5">
    <location>
        <begin position="195"/>
        <end position="211"/>
    </location>
</feature>
<keyword evidence="4 5" id="KW-0472">Membrane</keyword>
<dbReference type="PANTHER" id="PTHR37422:SF13">
    <property type="entry name" value="LIPOPOLYSACCHARIDE BIOSYNTHESIS PROTEIN PA4999-RELATED"/>
    <property type="match status" value="1"/>
</dbReference>
<keyword evidence="2 5" id="KW-0812">Transmembrane</keyword>
<gene>
    <name evidence="7" type="ORF">BK661_14760</name>
</gene>
<keyword evidence="3 5" id="KW-1133">Transmembrane helix</keyword>
<dbReference type="InterPro" id="IPR051533">
    <property type="entry name" value="WaaL-like"/>
</dbReference>